<feature type="compositionally biased region" description="Low complexity" evidence="2">
    <location>
        <begin position="178"/>
        <end position="188"/>
    </location>
</feature>
<dbReference type="RefSeq" id="XP_033678927.1">
    <property type="nucleotide sequence ID" value="XM_033832277.1"/>
</dbReference>
<feature type="region of interest" description="Disordered" evidence="2">
    <location>
        <begin position="167"/>
        <end position="188"/>
    </location>
</feature>
<dbReference type="Gene3D" id="2.30.30.140">
    <property type="match status" value="1"/>
</dbReference>
<keyword evidence="1" id="KW-0175">Coiled coil</keyword>
<dbReference type="Proteomes" id="UP000800094">
    <property type="component" value="Unassembled WGS sequence"/>
</dbReference>
<proteinExistence type="predicted"/>
<dbReference type="EMBL" id="ML987204">
    <property type="protein sequence ID" value="KAF2243923.1"/>
    <property type="molecule type" value="Genomic_DNA"/>
</dbReference>
<dbReference type="SMART" id="SM00333">
    <property type="entry name" value="TUDOR"/>
    <property type="match status" value="1"/>
</dbReference>
<evidence type="ECO:0000259" key="3">
    <source>
        <dbReference type="PROSITE" id="PS50304"/>
    </source>
</evidence>
<feature type="domain" description="Tudor" evidence="3">
    <location>
        <begin position="114"/>
        <end position="175"/>
    </location>
</feature>
<evidence type="ECO:0000313" key="4">
    <source>
        <dbReference type="EMBL" id="KAF2243923.1"/>
    </source>
</evidence>
<sequence length="315" mass="35134">MADDIKATKREIWQVKQAVKSAEAERAGWQDQYDKLQAIIEAQPNNQEVRVLLPELEAGLAAADATLKPLLEQLAALQAKLPQEPEPAAPKFDPEKHPLLKKTLEKPEPAQPVVFNAGDTCEAQWTDKAWYKAKIQTILGSASNPKYHVRFLEYDDTMTLDRDRIRPLQSKRKREPEAAPAPAAVPAPQTAAVTSTPHVISGPASVNPNAQAAKIELPTENGDMKKRKIPNKKQLEKGVSNWKNWNSKGVGKKLSQKESMFRTGTTVNSRVGFTGSGAGMTETHKRMRYNNKADAEADEEERQRLAKKSFTRHRF</sequence>
<feature type="region of interest" description="Disordered" evidence="2">
    <location>
        <begin position="291"/>
        <end position="315"/>
    </location>
</feature>
<accession>A0A6A6I229</accession>
<evidence type="ECO:0000256" key="2">
    <source>
        <dbReference type="SAM" id="MobiDB-lite"/>
    </source>
</evidence>
<organism evidence="4 5">
    <name type="scientific">Trematosphaeria pertusa</name>
    <dbReference type="NCBI Taxonomy" id="390896"/>
    <lineage>
        <taxon>Eukaryota</taxon>
        <taxon>Fungi</taxon>
        <taxon>Dikarya</taxon>
        <taxon>Ascomycota</taxon>
        <taxon>Pezizomycotina</taxon>
        <taxon>Dothideomycetes</taxon>
        <taxon>Pleosporomycetidae</taxon>
        <taxon>Pleosporales</taxon>
        <taxon>Massarineae</taxon>
        <taxon>Trematosphaeriaceae</taxon>
        <taxon>Trematosphaeria</taxon>
    </lineage>
</organism>
<dbReference type="GeneID" id="54585607"/>
<feature type="compositionally biased region" description="Basic residues" evidence="2">
    <location>
        <begin position="305"/>
        <end position="315"/>
    </location>
</feature>
<name>A0A6A6I229_9PLEO</name>
<evidence type="ECO:0000313" key="5">
    <source>
        <dbReference type="Proteomes" id="UP000800094"/>
    </source>
</evidence>
<keyword evidence="5" id="KW-1185">Reference proteome</keyword>
<dbReference type="PROSITE" id="PS50304">
    <property type="entry name" value="TUDOR"/>
    <property type="match status" value="1"/>
</dbReference>
<gene>
    <name evidence="4" type="ORF">BU26DRAFT_554695</name>
</gene>
<evidence type="ECO:0000256" key="1">
    <source>
        <dbReference type="SAM" id="Coils"/>
    </source>
</evidence>
<reference evidence="4" key="1">
    <citation type="journal article" date="2020" name="Stud. Mycol.">
        <title>101 Dothideomycetes genomes: a test case for predicting lifestyles and emergence of pathogens.</title>
        <authorList>
            <person name="Haridas S."/>
            <person name="Albert R."/>
            <person name="Binder M."/>
            <person name="Bloem J."/>
            <person name="Labutti K."/>
            <person name="Salamov A."/>
            <person name="Andreopoulos B."/>
            <person name="Baker S."/>
            <person name="Barry K."/>
            <person name="Bills G."/>
            <person name="Bluhm B."/>
            <person name="Cannon C."/>
            <person name="Castanera R."/>
            <person name="Culley D."/>
            <person name="Daum C."/>
            <person name="Ezra D."/>
            <person name="Gonzalez J."/>
            <person name="Henrissat B."/>
            <person name="Kuo A."/>
            <person name="Liang C."/>
            <person name="Lipzen A."/>
            <person name="Lutzoni F."/>
            <person name="Magnuson J."/>
            <person name="Mondo S."/>
            <person name="Nolan M."/>
            <person name="Ohm R."/>
            <person name="Pangilinan J."/>
            <person name="Park H.-J."/>
            <person name="Ramirez L."/>
            <person name="Alfaro M."/>
            <person name="Sun H."/>
            <person name="Tritt A."/>
            <person name="Yoshinaga Y."/>
            <person name="Zwiers L.-H."/>
            <person name="Turgeon B."/>
            <person name="Goodwin S."/>
            <person name="Spatafora J."/>
            <person name="Crous P."/>
            <person name="Grigoriev I."/>
        </authorList>
    </citation>
    <scope>NUCLEOTIDE SEQUENCE</scope>
    <source>
        <strain evidence="4">CBS 122368</strain>
    </source>
</reference>
<dbReference type="InterPro" id="IPR002999">
    <property type="entry name" value="Tudor"/>
</dbReference>
<dbReference type="SUPFAM" id="SSF63748">
    <property type="entry name" value="Tudor/PWWP/MBT"/>
    <property type="match status" value="1"/>
</dbReference>
<dbReference type="OrthoDB" id="79171at2759"/>
<feature type="coiled-coil region" evidence="1">
    <location>
        <begin position="5"/>
        <end position="39"/>
    </location>
</feature>
<protein>
    <recommendedName>
        <fullName evidence="3">Tudor domain-containing protein</fullName>
    </recommendedName>
</protein>
<dbReference type="AlphaFoldDB" id="A0A6A6I229"/>